<sequence>MLQRIGVTFLAVICLISQTGCAQMGLAGGEGSAISEEQRVHSATEEKILKEATVAGTIGGVAVSAIVISTLGKDWPVWLKAVVGVGGTLAIKEIAEYIAMDQISSLNDITLENDEKEALLTEARKVNADVAKLNSDLKDSINNYKKDQTGLSKELAQARLDQEQAEIALENRKQLLTMLVEDSAQYNEFKEEVTVLEKENKTLASIIDELSALEVGAV</sequence>
<keyword evidence="2" id="KW-0732">Signal</keyword>
<gene>
    <name evidence="3" type="ORF">VSVS05_03452</name>
</gene>
<evidence type="ECO:0000256" key="1">
    <source>
        <dbReference type="SAM" id="Coils"/>
    </source>
</evidence>
<accession>A0A1C7FER4</accession>
<evidence type="ECO:0000313" key="4">
    <source>
        <dbReference type="Proteomes" id="UP000092528"/>
    </source>
</evidence>
<dbReference type="GeneID" id="96874881"/>
<protein>
    <recommendedName>
        <fullName evidence="5">Chromosome partition protein Smc</fullName>
    </recommendedName>
</protein>
<feature type="chain" id="PRO_5008885607" description="Chromosome partition protein Smc" evidence="2">
    <location>
        <begin position="23"/>
        <end position="218"/>
    </location>
</feature>
<proteinExistence type="predicted"/>
<keyword evidence="4" id="KW-1185">Reference proteome</keyword>
<evidence type="ECO:0008006" key="5">
    <source>
        <dbReference type="Google" id="ProtNLM"/>
    </source>
</evidence>
<dbReference type="RefSeq" id="WP_065546298.1">
    <property type="nucleotide sequence ID" value="NZ_CP016415.1"/>
</dbReference>
<dbReference type="EMBL" id="CP016415">
    <property type="protein sequence ID" value="ANU38490.1"/>
    <property type="molecule type" value="Genomic_DNA"/>
</dbReference>
<dbReference type="Proteomes" id="UP000092528">
    <property type="component" value="Chromosome 2"/>
</dbReference>
<name>A0A1C7FER4_9VIBR</name>
<feature type="coiled-coil region" evidence="1">
    <location>
        <begin position="116"/>
        <end position="199"/>
    </location>
</feature>
<reference evidence="3 4" key="1">
    <citation type="submission" date="2016-07" db="EMBL/GenBank/DDBJ databases">
        <title>Genome sequencing of Vibrio scophthalmi strain VS-05, an isolated from Paralichthys olivaceus.</title>
        <authorList>
            <person name="Han H.-J."/>
        </authorList>
    </citation>
    <scope>NUCLEOTIDE SEQUENCE [LARGE SCALE GENOMIC DNA]</scope>
    <source>
        <strain evidence="3 4">VS-05</strain>
    </source>
</reference>
<keyword evidence="1" id="KW-0175">Coiled coil</keyword>
<evidence type="ECO:0000313" key="3">
    <source>
        <dbReference type="EMBL" id="ANU38490.1"/>
    </source>
</evidence>
<evidence type="ECO:0000256" key="2">
    <source>
        <dbReference type="SAM" id="SignalP"/>
    </source>
</evidence>
<dbReference type="AlphaFoldDB" id="A0A1C7FER4"/>
<feature type="signal peptide" evidence="2">
    <location>
        <begin position="1"/>
        <end position="22"/>
    </location>
</feature>
<organism evidence="3 4">
    <name type="scientific">Vibrio scophthalmi</name>
    <dbReference type="NCBI Taxonomy" id="45658"/>
    <lineage>
        <taxon>Bacteria</taxon>
        <taxon>Pseudomonadati</taxon>
        <taxon>Pseudomonadota</taxon>
        <taxon>Gammaproteobacteria</taxon>
        <taxon>Vibrionales</taxon>
        <taxon>Vibrionaceae</taxon>
        <taxon>Vibrio</taxon>
    </lineage>
</organism>